<feature type="domain" description="SWIM-type" evidence="5">
    <location>
        <begin position="128"/>
        <end position="160"/>
    </location>
</feature>
<evidence type="ECO:0000256" key="1">
    <source>
        <dbReference type="ARBA" id="ARBA00022723"/>
    </source>
</evidence>
<dbReference type="PROSITE" id="PS50966">
    <property type="entry name" value="ZF_SWIM"/>
    <property type="match status" value="1"/>
</dbReference>
<keyword evidence="1" id="KW-0479">Metal-binding</keyword>
<dbReference type="EMBL" id="JACGWN010000012">
    <property type="protein sequence ID" value="KAL0415747.1"/>
    <property type="molecule type" value="Genomic_DNA"/>
</dbReference>
<protein>
    <recommendedName>
        <fullName evidence="5">SWIM-type domain-containing protein</fullName>
    </recommendedName>
</protein>
<evidence type="ECO:0000259" key="5">
    <source>
        <dbReference type="PROSITE" id="PS50966"/>
    </source>
</evidence>
<organism evidence="6">
    <name type="scientific">Sesamum latifolium</name>
    <dbReference type="NCBI Taxonomy" id="2727402"/>
    <lineage>
        <taxon>Eukaryota</taxon>
        <taxon>Viridiplantae</taxon>
        <taxon>Streptophyta</taxon>
        <taxon>Embryophyta</taxon>
        <taxon>Tracheophyta</taxon>
        <taxon>Spermatophyta</taxon>
        <taxon>Magnoliopsida</taxon>
        <taxon>eudicotyledons</taxon>
        <taxon>Gunneridae</taxon>
        <taxon>Pentapetalae</taxon>
        <taxon>asterids</taxon>
        <taxon>lamiids</taxon>
        <taxon>Lamiales</taxon>
        <taxon>Pedaliaceae</taxon>
        <taxon>Sesamum</taxon>
    </lineage>
</organism>
<evidence type="ECO:0000313" key="6">
    <source>
        <dbReference type="EMBL" id="KAL0415747.1"/>
    </source>
</evidence>
<reference evidence="6" key="1">
    <citation type="submission" date="2020-06" db="EMBL/GenBank/DDBJ databases">
        <authorList>
            <person name="Li T."/>
            <person name="Hu X."/>
            <person name="Zhang T."/>
            <person name="Song X."/>
            <person name="Zhang H."/>
            <person name="Dai N."/>
            <person name="Sheng W."/>
            <person name="Hou X."/>
            <person name="Wei L."/>
        </authorList>
    </citation>
    <scope>NUCLEOTIDE SEQUENCE</scope>
    <source>
        <strain evidence="6">KEN1</strain>
        <tissue evidence="6">Leaf</tissue>
    </source>
</reference>
<dbReference type="InterPro" id="IPR007527">
    <property type="entry name" value="Znf_SWIM"/>
</dbReference>
<evidence type="ECO:0000256" key="2">
    <source>
        <dbReference type="ARBA" id="ARBA00022771"/>
    </source>
</evidence>
<keyword evidence="3" id="KW-0862">Zinc</keyword>
<dbReference type="Pfam" id="PF04434">
    <property type="entry name" value="SWIM"/>
    <property type="match status" value="1"/>
</dbReference>
<dbReference type="GO" id="GO:0008270">
    <property type="term" value="F:zinc ion binding"/>
    <property type="evidence" value="ECO:0007669"/>
    <property type="project" value="UniProtKB-KW"/>
</dbReference>
<dbReference type="AlphaFoldDB" id="A0AAW2UGK5"/>
<proteinExistence type="predicted"/>
<sequence length="218" mass="25766">MYETFKQKFKGAELKEYFWKAASTANKQEFRAYMKKITEIDPKKTADQVTAAEWLNARDKPIITMLERIRTKLMTRLQHKRLGMEKYEGIVCSNVLKKINKQGKLARHCFSRWCGEEEFEIDHFTKRFVVDLDKKTCTCGMFQLTAYPCCHDMRHQIEDYVDSCYKKPAYLKVYENMIHGVPGQEEYIQMGSEPLNAPKFKKKRGRLVKQRKKGPNEV</sequence>
<dbReference type="PANTHER" id="PTHR31973">
    <property type="entry name" value="POLYPROTEIN, PUTATIVE-RELATED"/>
    <property type="match status" value="1"/>
</dbReference>
<dbReference type="InterPro" id="IPR006564">
    <property type="entry name" value="Znf_PMZ"/>
</dbReference>
<accession>A0AAW2UGK5</accession>
<evidence type="ECO:0000256" key="4">
    <source>
        <dbReference type="PROSITE-ProRule" id="PRU00325"/>
    </source>
</evidence>
<dbReference type="PANTHER" id="PTHR31973:SF187">
    <property type="entry name" value="MUTATOR TRANSPOSASE MUDRA PROTEIN"/>
    <property type="match status" value="1"/>
</dbReference>
<keyword evidence="2 4" id="KW-0863">Zinc-finger</keyword>
<dbReference type="SMART" id="SM00575">
    <property type="entry name" value="ZnF_PMZ"/>
    <property type="match status" value="1"/>
</dbReference>
<reference evidence="6" key="2">
    <citation type="journal article" date="2024" name="Plant">
        <title>Genomic evolution and insights into agronomic trait innovations of Sesamum species.</title>
        <authorList>
            <person name="Miao H."/>
            <person name="Wang L."/>
            <person name="Qu L."/>
            <person name="Liu H."/>
            <person name="Sun Y."/>
            <person name="Le M."/>
            <person name="Wang Q."/>
            <person name="Wei S."/>
            <person name="Zheng Y."/>
            <person name="Lin W."/>
            <person name="Duan Y."/>
            <person name="Cao H."/>
            <person name="Xiong S."/>
            <person name="Wang X."/>
            <person name="Wei L."/>
            <person name="Li C."/>
            <person name="Ma Q."/>
            <person name="Ju M."/>
            <person name="Zhao R."/>
            <person name="Li G."/>
            <person name="Mu C."/>
            <person name="Tian Q."/>
            <person name="Mei H."/>
            <person name="Zhang T."/>
            <person name="Gao T."/>
            <person name="Zhang H."/>
        </authorList>
    </citation>
    <scope>NUCLEOTIDE SEQUENCE</scope>
    <source>
        <strain evidence="6">KEN1</strain>
    </source>
</reference>
<gene>
    <name evidence="6" type="ORF">Slati_3406600</name>
</gene>
<name>A0AAW2UGK5_9LAMI</name>
<evidence type="ECO:0000256" key="3">
    <source>
        <dbReference type="ARBA" id="ARBA00022833"/>
    </source>
</evidence>
<comment type="caution">
    <text evidence="6">The sequence shown here is derived from an EMBL/GenBank/DDBJ whole genome shotgun (WGS) entry which is preliminary data.</text>
</comment>